<dbReference type="Gene3D" id="3.40.640.10">
    <property type="entry name" value="Type I PLP-dependent aspartate aminotransferase-like (Major domain)"/>
    <property type="match status" value="1"/>
</dbReference>
<dbReference type="GO" id="GO:0008483">
    <property type="term" value="F:transaminase activity"/>
    <property type="evidence" value="ECO:0007669"/>
    <property type="project" value="UniProtKB-KW"/>
</dbReference>
<dbReference type="FunFam" id="3.40.640.10:FF:000046">
    <property type="entry name" value="Cystathionine gamma-lyase"/>
    <property type="match status" value="1"/>
</dbReference>
<dbReference type="SUPFAM" id="SSF53383">
    <property type="entry name" value="PLP-dependent transferases"/>
    <property type="match status" value="1"/>
</dbReference>
<sequence>MTSITKSQNQIRLTADPHKPLSPAIYPTSVFLFENTAELIDFVEAKSPDRFEYARYGNPTRRAMEYVLAELEGAEDAVLCASGMAACTMPVLALLQSGDHLIFTSDSYLKTRTFIEKTLPAFGIATTIVEPDIQAVEAAIRPETKLVFTEMPTNPLYRVIDLEGLTSLCRKRGLISMIDSTLASPVNLNPIRHGADLVVHSMTKYFAGQNDLIAGGVAGRKDLVSQVRDRIGELGAILPAQECYRLYMSTKTMQLRVERQNSTTLALAEYLEGHARIRKVYHPMLASNVDAEQARRYLRGGGCLFTIDIDGGFDQMRAFCDATKVFRIGPSFGSPESLLDPPVIMSHWNVAPEQRAAMGITDSMVRISVGLEDVNELKADLDQALQKAF</sequence>
<evidence type="ECO:0000313" key="5">
    <source>
        <dbReference type="EMBL" id="KAB2928878.1"/>
    </source>
</evidence>
<dbReference type="CDD" id="cd00614">
    <property type="entry name" value="CGS_like"/>
    <property type="match status" value="1"/>
</dbReference>
<evidence type="ECO:0000256" key="3">
    <source>
        <dbReference type="PIRSR" id="PIRSR001434-2"/>
    </source>
</evidence>
<dbReference type="PIRSF" id="PIRSF001434">
    <property type="entry name" value="CGS"/>
    <property type="match status" value="1"/>
</dbReference>
<evidence type="ECO:0000256" key="2">
    <source>
        <dbReference type="ARBA" id="ARBA00022898"/>
    </source>
</evidence>
<dbReference type="InterPro" id="IPR015421">
    <property type="entry name" value="PyrdxlP-dep_Trfase_major"/>
</dbReference>
<dbReference type="GO" id="GO:0019346">
    <property type="term" value="P:transsulfuration"/>
    <property type="evidence" value="ECO:0007669"/>
    <property type="project" value="InterPro"/>
</dbReference>
<dbReference type="GO" id="GO:0030170">
    <property type="term" value="F:pyridoxal phosphate binding"/>
    <property type="evidence" value="ECO:0007669"/>
    <property type="project" value="InterPro"/>
</dbReference>
<keyword evidence="5" id="KW-0808">Transferase</keyword>
<evidence type="ECO:0000256" key="4">
    <source>
        <dbReference type="RuleBase" id="RU362118"/>
    </source>
</evidence>
<comment type="similarity">
    <text evidence="4">Belongs to the trans-sulfuration enzymes family.</text>
</comment>
<comment type="caution">
    <text evidence="5">The sequence shown here is derived from an EMBL/GenBank/DDBJ whole genome shotgun (WGS) entry which is preliminary data.</text>
</comment>
<dbReference type="Proteomes" id="UP000460298">
    <property type="component" value="Unassembled WGS sequence"/>
</dbReference>
<dbReference type="GO" id="GO:0003962">
    <property type="term" value="F:cystathionine gamma-synthase activity"/>
    <property type="evidence" value="ECO:0007669"/>
    <property type="project" value="InterPro"/>
</dbReference>
<keyword evidence="5" id="KW-0032">Aminotransferase</keyword>
<gene>
    <name evidence="5" type="ORF">F9K24_21545</name>
</gene>
<comment type="cofactor">
    <cofactor evidence="1 4">
        <name>pyridoxal 5'-phosphate</name>
        <dbReference type="ChEBI" id="CHEBI:597326"/>
    </cofactor>
</comment>
<evidence type="ECO:0000256" key="1">
    <source>
        <dbReference type="ARBA" id="ARBA00001933"/>
    </source>
</evidence>
<keyword evidence="2 3" id="KW-0663">Pyridoxal phosphate</keyword>
<dbReference type="Pfam" id="PF01053">
    <property type="entry name" value="Cys_Met_Meta_PP"/>
    <property type="match status" value="1"/>
</dbReference>
<accession>A0A833GYP8</accession>
<protein>
    <submittedName>
        <fullName evidence="5">Aminotransferase class I/II-fold pyridoxal phosphate-dependent enzyme</fullName>
    </submittedName>
</protein>
<dbReference type="PANTHER" id="PTHR43379">
    <property type="entry name" value="CYSTATHIONINE GAMMA-SYNTHASE"/>
    <property type="match status" value="1"/>
</dbReference>
<dbReference type="EMBL" id="WBUI01000043">
    <property type="protein sequence ID" value="KAB2928878.1"/>
    <property type="molecule type" value="Genomic_DNA"/>
</dbReference>
<proteinExistence type="inferred from homology"/>
<organism evidence="5 6">
    <name type="scientific">Leptonema illini</name>
    <dbReference type="NCBI Taxonomy" id="183"/>
    <lineage>
        <taxon>Bacteria</taxon>
        <taxon>Pseudomonadati</taxon>
        <taxon>Spirochaetota</taxon>
        <taxon>Spirochaetia</taxon>
        <taxon>Leptospirales</taxon>
        <taxon>Leptospiraceae</taxon>
        <taxon>Leptonema</taxon>
    </lineage>
</organism>
<reference evidence="5 6" key="1">
    <citation type="submission" date="2019-10" db="EMBL/GenBank/DDBJ databases">
        <title>Extracellular Electron Transfer in a Candidatus Methanoperedens spp. Enrichment Culture.</title>
        <authorList>
            <person name="Berger S."/>
            <person name="Rangel Shaw D."/>
            <person name="Berben T."/>
            <person name="In 'T Zandt M."/>
            <person name="Frank J."/>
            <person name="Reimann J."/>
            <person name="Jetten M.S.M."/>
            <person name="Welte C.U."/>
        </authorList>
    </citation>
    <scope>NUCLEOTIDE SEQUENCE [LARGE SCALE GENOMIC DNA]</scope>
    <source>
        <strain evidence="5">SB12</strain>
    </source>
</reference>
<dbReference type="AlphaFoldDB" id="A0A833GYP8"/>
<evidence type="ECO:0000313" key="6">
    <source>
        <dbReference type="Proteomes" id="UP000460298"/>
    </source>
</evidence>
<feature type="modified residue" description="N6-(pyridoxal phosphate)lysine" evidence="3">
    <location>
        <position position="204"/>
    </location>
</feature>
<dbReference type="InterPro" id="IPR044639">
    <property type="entry name" value="CGS1/2"/>
</dbReference>
<dbReference type="InterPro" id="IPR000277">
    <property type="entry name" value="Cys/Met-Metab_PyrdxlP-dep_enz"/>
</dbReference>
<dbReference type="PANTHER" id="PTHR43379:SF1">
    <property type="entry name" value="CYSTATHIONINE GAMMA-SYNTHASE 1, CHLOROPLASTIC-RELATED"/>
    <property type="match status" value="1"/>
</dbReference>
<dbReference type="InterPro" id="IPR015422">
    <property type="entry name" value="PyrdxlP-dep_Trfase_small"/>
</dbReference>
<dbReference type="GO" id="GO:0009086">
    <property type="term" value="P:methionine biosynthetic process"/>
    <property type="evidence" value="ECO:0007669"/>
    <property type="project" value="InterPro"/>
</dbReference>
<dbReference type="Gene3D" id="3.90.1150.10">
    <property type="entry name" value="Aspartate Aminotransferase, domain 1"/>
    <property type="match status" value="1"/>
</dbReference>
<dbReference type="InterPro" id="IPR015424">
    <property type="entry name" value="PyrdxlP-dep_Trfase"/>
</dbReference>
<name>A0A833GYP8_9LEPT</name>